<dbReference type="SUPFAM" id="SSF52821">
    <property type="entry name" value="Rhodanese/Cell cycle control phosphatase"/>
    <property type="match status" value="1"/>
</dbReference>
<sequence length="133" mass="14644">MSSAPAAKWFDALPTPKSVPRQLTVKELHQLLRDPERSAGVLVVDVRRADIEPPMNMMLPRAINLPAQTVAASLTSSYSHVLFHCSSSNGRGPRCAAWYQDALQERGMDVNAYVLAGGIKAWVQEFPDEVVEI</sequence>
<dbReference type="InterPro" id="IPR001763">
    <property type="entry name" value="Rhodanese-like_dom"/>
</dbReference>
<dbReference type="EMBL" id="JAODAN010000007">
    <property type="protein sequence ID" value="KAK1922957.1"/>
    <property type="molecule type" value="Genomic_DNA"/>
</dbReference>
<dbReference type="AlphaFoldDB" id="A0AAD9CWQ8"/>
<organism evidence="2 3">
    <name type="scientific">Papiliotrema laurentii</name>
    <name type="common">Cryptococcus laurentii</name>
    <dbReference type="NCBI Taxonomy" id="5418"/>
    <lineage>
        <taxon>Eukaryota</taxon>
        <taxon>Fungi</taxon>
        <taxon>Dikarya</taxon>
        <taxon>Basidiomycota</taxon>
        <taxon>Agaricomycotina</taxon>
        <taxon>Tremellomycetes</taxon>
        <taxon>Tremellales</taxon>
        <taxon>Rhynchogastremaceae</taxon>
        <taxon>Papiliotrema</taxon>
    </lineage>
</organism>
<reference evidence="2" key="1">
    <citation type="submission" date="2023-02" db="EMBL/GenBank/DDBJ databases">
        <title>Identification and recombinant expression of a fungal hydrolase from Papiliotrema laurentii that hydrolyzes apple cutin and clears colloidal polyester polyurethane.</title>
        <authorList>
            <consortium name="DOE Joint Genome Institute"/>
            <person name="Roman V.A."/>
            <person name="Bojanowski C."/>
            <person name="Crable B.R."/>
            <person name="Wagner D.N."/>
            <person name="Hung C.S."/>
            <person name="Nadeau L.J."/>
            <person name="Schratz L."/>
            <person name="Haridas S."/>
            <person name="Pangilinan J."/>
            <person name="Lipzen A."/>
            <person name="Na H."/>
            <person name="Yan M."/>
            <person name="Ng V."/>
            <person name="Grigoriev I.V."/>
            <person name="Spatafora J.W."/>
            <person name="Barlow D."/>
            <person name="Biffinger J."/>
            <person name="Kelley-Loughnane N."/>
            <person name="Varaljay V.A."/>
            <person name="Crookes-Goodson W.J."/>
        </authorList>
    </citation>
    <scope>NUCLEOTIDE SEQUENCE</scope>
    <source>
        <strain evidence="2">5307AH</strain>
    </source>
</reference>
<proteinExistence type="predicted"/>
<name>A0AAD9CWQ8_PAPLA</name>
<dbReference type="Proteomes" id="UP001182556">
    <property type="component" value="Unassembled WGS sequence"/>
</dbReference>
<evidence type="ECO:0000313" key="3">
    <source>
        <dbReference type="Proteomes" id="UP001182556"/>
    </source>
</evidence>
<protein>
    <submittedName>
        <fullName evidence="2">Rhodanese-like domain-containing protein</fullName>
    </submittedName>
</protein>
<dbReference type="Gene3D" id="3.40.250.10">
    <property type="entry name" value="Rhodanese-like domain"/>
    <property type="match status" value="1"/>
</dbReference>
<keyword evidence="3" id="KW-1185">Reference proteome</keyword>
<evidence type="ECO:0000259" key="1">
    <source>
        <dbReference type="PROSITE" id="PS50206"/>
    </source>
</evidence>
<dbReference type="Pfam" id="PF00581">
    <property type="entry name" value="Rhodanese"/>
    <property type="match status" value="1"/>
</dbReference>
<feature type="domain" description="Rhodanese" evidence="1">
    <location>
        <begin position="37"/>
        <end position="131"/>
    </location>
</feature>
<evidence type="ECO:0000313" key="2">
    <source>
        <dbReference type="EMBL" id="KAK1922957.1"/>
    </source>
</evidence>
<accession>A0AAD9CWQ8</accession>
<dbReference type="PROSITE" id="PS50206">
    <property type="entry name" value="RHODANESE_3"/>
    <property type="match status" value="1"/>
</dbReference>
<gene>
    <name evidence="2" type="ORF">DB88DRAFT_440513</name>
</gene>
<dbReference type="InterPro" id="IPR036873">
    <property type="entry name" value="Rhodanese-like_dom_sf"/>
</dbReference>
<dbReference type="SMART" id="SM00450">
    <property type="entry name" value="RHOD"/>
    <property type="match status" value="1"/>
</dbReference>
<comment type="caution">
    <text evidence="2">The sequence shown here is derived from an EMBL/GenBank/DDBJ whole genome shotgun (WGS) entry which is preliminary data.</text>
</comment>